<evidence type="ECO:0008006" key="4">
    <source>
        <dbReference type="Google" id="ProtNLM"/>
    </source>
</evidence>
<proteinExistence type="predicted"/>
<dbReference type="EMBL" id="CP032680">
    <property type="protein sequence ID" value="AZZ67573.1"/>
    <property type="molecule type" value="Genomic_DNA"/>
</dbReference>
<organism evidence="2 3">
    <name type="scientific">Lactobacillus johnsonii</name>
    <dbReference type="NCBI Taxonomy" id="33959"/>
    <lineage>
        <taxon>Bacteria</taxon>
        <taxon>Bacillati</taxon>
        <taxon>Bacillota</taxon>
        <taxon>Bacilli</taxon>
        <taxon>Lactobacillales</taxon>
        <taxon>Lactobacillaceae</taxon>
        <taxon>Lactobacillus</taxon>
    </lineage>
</organism>
<feature type="coiled-coil region" evidence="1">
    <location>
        <begin position="9"/>
        <end position="50"/>
    </location>
</feature>
<evidence type="ECO:0000256" key="1">
    <source>
        <dbReference type="SAM" id="Coils"/>
    </source>
</evidence>
<name>A0A9W4E9E1_LACJH</name>
<reference evidence="2 3" key="1">
    <citation type="submission" date="2018-10" db="EMBL/GenBank/DDBJ databases">
        <title>Complete genome sequencing of Lactobacillus johnsonii ZLJ010.</title>
        <authorList>
            <person name="Zhang W."/>
            <person name="Ji H."/>
            <person name="Wang J."/>
            <person name="Zhang D."/>
            <person name="Liu H."/>
            <person name="Wang S."/>
            <person name="Wang Y."/>
        </authorList>
    </citation>
    <scope>NUCLEOTIDE SEQUENCE [LARGE SCALE GENOMIC DNA]</scope>
    <source>
        <strain evidence="2 3">ZLJ010</strain>
    </source>
</reference>
<gene>
    <name evidence="2" type="ORF">D7321_05485</name>
</gene>
<sequence length="73" mass="8919">MIAIWKWVFDALKEERDHYQKKCQEQEKEIDILKEKNLRLQRKVDQQQILVNEYIKKTPTNGAFFDGKENKHD</sequence>
<keyword evidence="1" id="KW-0175">Coiled coil</keyword>
<dbReference type="Proteomes" id="UP000283758">
    <property type="component" value="Chromosome"/>
</dbReference>
<dbReference type="RefSeq" id="WP_127835776.1">
    <property type="nucleotide sequence ID" value="NZ_CP032680.1"/>
</dbReference>
<evidence type="ECO:0000313" key="3">
    <source>
        <dbReference type="Proteomes" id="UP000283758"/>
    </source>
</evidence>
<accession>A0A9W4E9E1</accession>
<protein>
    <recommendedName>
        <fullName evidence="4">Lj928 prophage protein</fullName>
    </recommendedName>
</protein>
<evidence type="ECO:0000313" key="2">
    <source>
        <dbReference type="EMBL" id="AZZ67573.1"/>
    </source>
</evidence>
<dbReference type="AlphaFoldDB" id="A0A9W4E9E1"/>